<reference evidence="2 3" key="2">
    <citation type="submission" date="2018-11" db="EMBL/GenBank/DDBJ databases">
        <authorList>
            <consortium name="Pathogen Informatics"/>
        </authorList>
    </citation>
    <scope>NUCLEOTIDE SEQUENCE [LARGE SCALE GENOMIC DNA]</scope>
    <source>
        <strain evidence="2 3">NST_G2</strain>
    </source>
</reference>
<feature type="compositionally biased region" description="Low complexity" evidence="1">
    <location>
        <begin position="354"/>
        <end position="385"/>
    </location>
</feature>
<accession>A0A183TAP4</accession>
<keyword evidence="3" id="KW-1185">Reference proteome</keyword>
<dbReference type="EMBL" id="UYSU01038175">
    <property type="protein sequence ID" value="VDL99927.1"/>
    <property type="molecule type" value="Genomic_DNA"/>
</dbReference>
<evidence type="ECO:0000313" key="3">
    <source>
        <dbReference type="Proteomes" id="UP000275846"/>
    </source>
</evidence>
<evidence type="ECO:0000256" key="1">
    <source>
        <dbReference type="SAM" id="MobiDB-lite"/>
    </source>
</evidence>
<proteinExistence type="predicted"/>
<dbReference type="WBParaSite" id="SSLN_0001405701-mRNA-1">
    <property type="protein sequence ID" value="SSLN_0001405701-mRNA-1"/>
    <property type="gene ID" value="SSLN_0001405701"/>
</dbReference>
<evidence type="ECO:0000313" key="4">
    <source>
        <dbReference type="WBParaSite" id="SSLN_0001405701-mRNA-1"/>
    </source>
</evidence>
<dbReference type="Proteomes" id="UP000275846">
    <property type="component" value="Unassembled WGS sequence"/>
</dbReference>
<reference evidence="4" key="1">
    <citation type="submission" date="2016-06" db="UniProtKB">
        <authorList>
            <consortium name="WormBaseParasite"/>
        </authorList>
    </citation>
    <scope>IDENTIFICATION</scope>
</reference>
<evidence type="ECO:0000313" key="2">
    <source>
        <dbReference type="EMBL" id="VDL99927.1"/>
    </source>
</evidence>
<sequence length="391" mass="42937">MDYTKRTWTFGLTPPKQPFSDAGALEVQDAWMIRKAEEIQGSVLNCSSAISDAAIDRLTQVDTNNDLDLPPSLPETIRAVQQISSGKAPGADAIPPEVYKHGGPRLMAELTTLFQEIWRQGQVPQDFKDATIVNLYKRKGNRQLCDNHRGISLLNNREDLRPVGTDHATWKGVLDTHSAAGFNDNALLLLQSCAQHRLIPTNNFSPFRCERRHMDSPLIEGLAPNGLCLRPEENFFKAIYEANRINASKTKWAARKSQAPRINTANSQTLPTCPHCQRNFRTRIGLVRHLWWQCENNPKTSASASVNIPSVNPAPNPTTKTITTAGDLSVDAPPPLITGAILPLATPASIKMSITTGTTSSTPTSEETTSNYQPPTTSTPLLPQPAMGTRF</sequence>
<gene>
    <name evidence="2" type="ORF">SSLN_LOCUS13542</name>
</gene>
<organism evidence="4">
    <name type="scientific">Schistocephalus solidus</name>
    <name type="common">Tapeworm</name>
    <dbReference type="NCBI Taxonomy" id="70667"/>
    <lineage>
        <taxon>Eukaryota</taxon>
        <taxon>Metazoa</taxon>
        <taxon>Spiralia</taxon>
        <taxon>Lophotrochozoa</taxon>
        <taxon>Platyhelminthes</taxon>
        <taxon>Cestoda</taxon>
        <taxon>Eucestoda</taxon>
        <taxon>Diphyllobothriidea</taxon>
        <taxon>Diphyllobothriidae</taxon>
        <taxon>Schistocephalus</taxon>
    </lineage>
</organism>
<dbReference type="AlphaFoldDB" id="A0A183TAP4"/>
<feature type="region of interest" description="Disordered" evidence="1">
    <location>
        <begin position="354"/>
        <end position="391"/>
    </location>
</feature>
<dbReference type="PANTHER" id="PTHR19446">
    <property type="entry name" value="REVERSE TRANSCRIPTASES"/>
    <property type="match status" value="1"/>
</dbReference>
<dbReference type="OrthoDB" id="10070415at2759"/>
<name>A0A183TAP4_SCHSO</name>
<protein>
    <submittedName>
        <fullName evidence="4">C2H2-type domain-containing protein</fullName>
    </submittedName>
</protein>